<dbReference type="PANTHER" id="PTHR43071:SF1">
    <property type="entry name" value="2-AMINO-4-HYDROXY-6-HYDROXYMETHYLDIHYDROPTERIDINE PYROPHOSPHOKINASE"/>
    <property type="match status" value="1"/>
</dbReference>
<dbReference type="STRING" id="1408281.Epro_0752"/>
<comment type="function">
    <text evidence="10">Catalyzes the transfer of pyrophosphate from adenosine triphosphate (ATP) to 6-hydroxymethyl-7,8-dihydropterin, an enzymatic step in folate biosynthesis pathway.</text>
</comment>
<dbReference type="PANTHER" id="PTHR43071">
    <property type="entry name" value="2-AMINO-4-HYDROXY-6-HYDROXYMETHYLDIHYDROPTERIDINE PYROPHOSPHOKINASE"/>
    <property type="match status" value="1"/>
</dbReference>
<evidence type="ECO:0000313" key="14">
    <source>
        <dbReference type="EMBL" id="AKL98131.1"/>
    </source>
</evidence>
<dbReference type="GO" id="GO:0046654">
    <property type="term" value="P:tetrahydrofolate biosynthetic process"/>
    <property type="evidence" value="ECO:0007669"/>
    <property type="project" value="UniProtKB-UniPathway"/>
</dbReference>
<protein>
    <recommendedName>
        <fullName evidence="4">2-amino-4-hydroxy-6-hydroxymethyldihydropteridine pyrophosphokinase</fullName>
        <ecNumber evidence="3">2.7.6.3</ecNumber>
    </recommendedName>
    <alternativeName>
        <fullName evidence="11">6-hydroxymethyl-7,8-dihydropterin pyrophosphokinase</fullName>
    </alternativeName>
    <alternativeName>
        <fullName evidence="12">7,8-dihydro-6-hydroxymethylpterin-pyrophosphokinase</fullName>
    </alternativeName>
</protein>
<dbReference type="Pfam" id="PF01288">
    <property type="entry name" value="HPPK"/>
    <property type="match status" value="1"/>
</dbReference>
<dbReference type="EC" id="2.7.6.3" evidence="3"/>
<evidence type="ECO:0000256" key="12">
    <source>
        <dbReference type="ARBA" id="ARBA00033413"/>
    </source>
</evidence>
<dbReference type="EMBL" id="CP009498">
    <property type="protein sequence ID" value="AKL98131.1"/>
    <property type="molecule type" value="Genomic_DNA"/>
</dbReference>
<sequence length="176" mass="19798">MINKMKHKIFLGLGSNIGDRAENIISALSILQSSGFVNIQKISSFYETSAVGPKQRKFYNVVVQAQTNLTPQNLLTLVKQTEVILGRKPSGKWLPRVIDIDILFYGRSVINSQLSILNSQLPLIVPHKEIEHRLFVLIPLAEIAPNFVHPVLNRKINNILKINSLTLLNQKVRITA</sequence>
<keyword evidence="15" id="KW-1185">Reference proteome</keyword>
<dbReference type="UniPathway" id="UPA00077">
    <property type="reaction ID" value="UER00155"/>
</dbReference>
<reference evidence="14 15" key="1">
    <citation type="submission" date="2014-09" db="EMBL/GenBank/DDBJ databases">
        <title>Complete genome sequence of Endomicrobium proavitum.</title>
        <authorList>
            <person name="Zheng H."/>
        </authorList>
    </citation>
    <scope>NUCLEOTIDE SEQUENCE [LARGE SCALE GENOMIC DNA]</scope>
    <source>
        <strain evidence="14 15">Rsa215</strain>
    </source>
</reference>
<dbReference type="Gene3D" id="3.30.70.560">
    <property type="entry name" value="7,8-Dihydro-6-hydroxymethylpterin-pyrophosphokinase HPPK"/>
    <property type="match status" value="1"/>
</dbReference>
<keyword evidence="7 14" id="KW-0418">Kinase</keyword>
<keyword evidence="9" id="KW-0289">Folate biosynthesis</keyword>
<keyword evidence="5" id="KW-0808">Transferase</keyword>
<accession>A0A0G3WHL3</accession>
<comment type="similarity">
    <text evidence="2">Belongs to the HPPK family.</text>
</comment>
<evidence type="ECO:0000256" key="4">
    <source>
        <dbReference type="ARBA" id="ARBA00016218"/>
    </source>
</evidence>
<dbReference type="GO" id="GO:0016301">
    <property type="term" value="F:kinase activity"/>
    <property type="evidence" value="ECO:0007669"/>
    <property type="project" value="UniProtKB-KW"/>
</dbReference>
<evidence type="ECO:0000259" key="13">
    <source>
        <dbReference type="Pfam" id="PF01288"/>
    </source>
</evidence>
<evidence type="ECO:0000256" key="3">
    <source>
        <dbReference type="ARBA" id="ARBA00013253"/>
    </source>
</evidence>
<dbReference type="KEGG" id="epo:Epro_0752"/>
<dbReference type="NCBIfam" id="TIGR01498">
    <property type="entry name" value="folK"/>
    <property type="match status" value="1"/>
</dbReference>
<dbReference type="PATRIC" id="fig|1408281.3.peg.770"/>
<dbReference type="Proteomes" id="UP000035337">
    <property type="component" value="Chromosome"/>
</dbReference>
<evidence type="ECO:0000313" key="15">
    <source>
        <dbReference type="Proteomes" id="UP000035337"/>
    </source>
</evidence>
<evidence type="ECO:0000256" key="9">
    <source>
        <dbReference type="ARBA" id="ARBA00022909"/>
    </source>
</evidence>
<keyword evidence="6" id="KW-0547">Nucleotide-binding</keyword>
<dbReference type="AlphaFoldDB" id="A0A0G3WHL3"/>
<organism evidence="14 15">
    <name type="scientific">Endomicrobium proavitum</name>
    <dbReference type="NCBI Taxonomy" id="1408281"/>
    <lineage>
        <taxon>Bacteria</taxon>
        <taxon>Pseudomonadati</taxon>
        <taxon>Elusimicrobiota</taxon>
        <taxon>Endomicrobiia</taxon>
        <taxon>Endomicrobiales</taxon>
        <taxon>Endomicrobiaceae</taxon>
        <taxon>Endomicrobium</taxon>
    </lineage>
</organism>
<evidence type="ECO:0000256" key="2">
    <source>
        <dbReference type="ARBA" id="ARBA00005810"/>
    </source>
</evidence>
<evidence type="ECO:0000256" key="1">
    <source>
        <dbReference type="ARBA" id="ARBA00005051"/>
    </source>
</evidence>
<dbReference type="GO" id="GO:0005524">
    <property type="term" value="F:ATP binding"/>
    <property type="evidence" value="ECO:0007669"/>
    <property type="project" value="UniProtKB-KW"/>
</dbReference>
<dbReference type="InterPro" id="IPR035907">
    <property type="entry name" value="Hppk_sf"/>
</dbReference>
<feature type="domain" description="7,8-dihydro-6-hydroxymethylpterin-pyrophosphokinase" evidence="13">
    <location>
        <begin position="10"/>
        <end position="145"/>
    </location>
</feature>
<comment type="pathway">
    <text evidence="1">Cofactor biosynthesis; tetrahydrofolate biosynthesis; 2-amino-4-hydroxy-6-hydroxymethyl-7,8-dihydropteridine diphosphate from 7,8-dihydroneopterin triphosphate: step 4/4.</text>
</comment>
<dbReference type="SUPFAM" id="SSF55083">
    <property type="entry name" value="6-hydroxymethyl-7,8-dihydropterin pyrophosphokinase, HPPK"/>
    <property type="match status" value="1"/>
</dbReference>
<evidence type="ECO:0000256" key="11">
    <source>
        <dbReference type="ARBA" id="ARBA00029766"/>
    </source>
</evidence>
<dbReference type="GO" id="GO:0003848">
    <property type="term" value="F:2-amino-4-hydroxy-6-hydroxymethyldihydropteridine diphosphokinase activity"/>
    <property type="evidence" value="ECO:0007669"/>
    <property type="project" value="UniProtKB-EC"/>
</dbReference>
<keyword evidence="8" id="KW-0067">ATP-binding</keyword>
<evidence type="ECO:0000256" key="5">
    <source>
        <dbReference type="ARBA" id="ARBA00022679"/>
    </source>
</evidence>
<evidence type="ECO:0000256" key="6">
    <source>
        <dbReference type="ARBA" id="ARBA00022741"/>
    </source>
</evidence>
<dbReference type="CDD" id="cd00483">
    <property type="entry name" value="HPPK"/>
    <property type="match status" value="1"/>
</dbReference>
<dbReference type="InterPro" id="IPR000550">
    <property type="entry name" value="Hppk"/>
</dbReference>
<evidence type="ECO:0000256" key="7">
    <source>
        <dbReference type="ARBA" id="ARBA00022777"/>
    </source>
</evidence>
<proteinExistence type="inferred from homology"/>
<gene>
    <name evidence="14" type="primary">folK</name>
    <name evidence="14" type="ORF">Epro_0752</name>
</gene>
<evidence type="ECO:0000256" key="10">
    <source>
        <dbReference type="ARBA" id="ARBA00029409"/>
    </source>
</evidence>
<name>A0A0G3WHL3_9BACT</name>
<evidence type="ECO:0000256" key="8">
    <source>
        <dbReference type="ARBA" id="ARBA00022840"/>
    </source>
</evidence>
<dbReference type="GO" id="GO:0046656">
    <property type="term" value="P:folic acid biosynthetic process"/>
    <property type="evidence" value="ECO:0007669"/>
    <property type="project" value="UniProtKB-KW"/>
</dbReference>